<dbReference type="Gene3D" id="1.10.357.10">
    <property type="entry name" value="Tetracycline Repressor, domain 2"/>
    <property type="match status" value="1"/>
</dbReference>
<sequence>MTTAHERQPRADARRNRERIVAAAREAFAESGPDASLNDIARRAGVGPGTLYRHFPVRTALLTAVLKDRIDTLCGRADELLATDSPDDALAEWLHVLLTHARANQGLGGAAMLEELSRPDALGFDCHQRIRDTAERLLTRSQHNGTARPDLTATDLIQLVVGIALSTTHRATDPSQPDRLLALVLDAVMGRRAEGAGA</sequence>
<accession>A0A5J6GFB6</accession>
<dbReference type="RefSeq" id="WP_150493340.1">
    <property type="nucleotide sequence ID" value="NZ_CP023699.1"/>
</dbReference>
<keyword evidence="7" id="KW-1185">Reference proteome</keyword>
<dbReference type="PANTHER" id="PTHR30055">
    <property type="entry name" value="HTH-TYPE TRANSCRIPTIONAL REGULATOR RUTR"/>
    <property type="match status" value="1"/>
</dbReference>
<evidence type="ECO:0000256" key="3">
    <source>
        <dbReference type="ARBA" id="ARBA00023163"/>
    </source>
</evidence>
<dbReference type="AlphaFoldDB" id="A0A5J6GFB6"/>
<evidence type="ECO:0000313" key="7">
    <source>
        <dbReference type="Proteomes" id="UP000325529"/>
    </source>
</evidence>
<dbReference type="GO" id="GO:0000976">
    <property type="term" value="F:transcription cis-regulatory region binding"/>
    <property type="evidence" value="ECO:0007669"/>
    <property type="project" value="TreeGrafter"/>
</dbReference>
<dbReference type="GO" id="GO:0003700">
    <property type="term" value="F:DNA-binding transcription factor activity"/>
    <property type="evidence" value="ECO:0007669"/>
    <property type="project" value="TreeGrafter"/>
</dbReference>
<dbReference type="SUPFAM" id="SSF46689">
    <property type="entry name" value="Homeodomain-like"/>
    <property type="match status" value="1"/>
</dbReference>
<keyword evidence="2 4" id="KW-0238">DNA-binding</keyword>
<proteinExistence type="predicted"/>
<dbReference type="InterPro" id="IPR049445">
    <property type="entry name" value="TetR_SbtR-like_C"/>
</dbReference>
<evidence type="ECO:0000313" key="6">
    <source>
        <dbReference type="EMBL" id="QEU91866.1"/>
    </source>
</evidence>
<protein>
    <submittedName>
        <fullName evidence="6">TetR/AcrR family transcriptional regulator</fullName>
    </submittedName>
</protein>
<evidence type="ECO:0000256" key="4">
    <source>
        <dbReference type="PROSITE-ProRule" id="PRU00335"/>
    </source>
</evidence>
<dbReference type="Pfam" id="PF21597">
    <property type="entry name" value="TetR_C_43"/>
    <property type="match status" value="1"/>
</dbReference>
<keyword evidence="1" id="KW-0805">Transcription regulation</keyword>
<evidence type="ECO:0000259" key="5">
    <source>
        <dbReference type="PROSITE" id="PS50977"/>
    </source>
</evidence>
<name>A0A5J6GFB6_STRKN</name>
<dbReference type="InterPro" id="IPR001647">
    <property type="entry name" value="HTH_TetR"/>
</dbReference>
<dbReference type="InterPro" id="IPR036271">
    <property type="entry name" value="Tet_transcr_reg_TetR-rel_C_sf"/>
</dbReference>
<gene>
    <name evidence="6" type="ORF">CP970_14095</name>
</gene>
<dbReference type="PROSITE" id="PS50977">
    <property type="entry name" value="HTH_TETR_2"/>
    <property type="match status" value="1"/>
</dbReference>
<dbReference type="SUPFAM" id="SSF48498">
    <property type="entry name" value="Tetracyclin repressor-like, C-terminal domain"/>
    <property type="match status" value="1"/>
</dbReference>
<reference evidence="6 7" key="1">
    <citation type="submission" date="2017-09" db="EMBL/GenBank/DDBJ databases">
        <authorList>
            <person name="Lee N."/>
            <person name="Cho B.-K."/>
        </authorList>
    </citation>
    <scope>NUCLEOTIDE SEQUENCE [LARGE SCALE GENOMIC DNA]</scope>
    <source>
        <strain evidence="6 7">ATCC 12853</strain>
    </source>
</reference>
<dbReference type="EMBL" id="CP023699">
    <property type="protein sequence ID" value="QEU91866.1"/>
    <property type="molecule type" value="Genomic_DNA"/>
</dbReference>
<dbReference type="InterPro" id="IPR050109">
    <property type="entry name" value="HTH-type_TetR-like_transc_reg"/>
</dbReference>
<keyword evidence="3" id="KW-0804">Transcription</keyword>
<dbReference type="KEGG" id="ska:CP970_14095"/>
<dbReference type="Pfam" id="PF00440">
    <property type="entry name" value="TetR_N"/>
    <property type="match status" value="1"/>
</dbReference>
<dbReference type="Proteomes" id="UP000325529">
    <property type="component" value="Chromosome"/>
</dbReference>
<evidence type="ECO:0000256" key="1">
    <source>
        <dbReference type="ARBA" id="ARBA00023015"/>
    </source>
</evidence>
<feature type="domain" description="HTH tetR-type" evidence="5">
    <location>
        <begin position="14"/>
        <end position="73"/>
    </location>
</feature>
<dbReference type="PANTHER" id="PTHR30055:SF234">
    <property type="entry name" value="HTH-TYPE TRANSCRIPTIONAL REGULATOR BETI"/>
    <property type="match status" value="1"/>
</dbReference>
<feature type="DNA-binding region" description="H-T-H motif" evidence="4">
    <location>
        <begin position="36"/>
        <end position="55"/>
    </location>
</feature>
<organism evidence="6 7">
    <name type="scientific">Streptomyces kanamyceticus</name>
    <dbReference type="NCBI Taxonomy" id="1967"/>
    <lineage>
        <taxon>Bacteria</taxon>
        <taxon>Bacillati</taxon>
        <taxon>Actinomycetota</taxon>
        <taxon>Actinomycetes</taxon>
        <taxon>Kitasatosporales</taxon>
        <taxon>Streptomycetaceae</taxon>
        <taxon>Streptomyces</taxon>
    </lineage>
</organism>
<dbReference type="PRINTS" id="PR00455">
    <property type="entry name" value="HTHTETR"/>
</dbReference>
<evidence type="ECO:0000256" key="2">
    <source>
        <dbReference type="ARBA" id="ARBA00023125"/>
    </source>
</evidence>
<dbReference type="InterPro" id="IPR009057">
    <property type="entry name" value="Homeodomain-like_sf"/>
</dbReference>